<proteinExistence type="inferred from homology"/>
<dbReference type="GO" id="GO:0004674">
    <property type="term" value="F:protein serine/threonine kinase activity"/>
    <property type="evidence" value="ECO:0007669"/>
    <property type="project" value="UniProtKB-KW"/>
</dbReference>
<name>A0A2T9YKH6_9FUNG</name>
<reference evidence="12 13" key="1">
    <citation type="journal article" date="2018" name="MBio">
        <title>Comparative Genomics Reveals the Core Gene Toolbox for the Fungus-Insect Symbiosis.</title>
        <authorList>
            <person name="Wang Y."/>
            <person name="Stata M."/>
            <person name="Wang W."/>
            <person name="Stajich J.E."/>
            <person name="White M.M."/>
            <person name="Moncalvo J.M."/>
        </authorList>
    </citation>
    <scope>NUCLEOTIDE SEQUENCE [LARGE SCALE GENOMIC DNA]</scope>
    <source>
        <strain evidence="12 13">SWE-8-4</strain>
    </source>
</reference>
<evidence type="ECO:0000259" key="11">
    <source>
        <dbReference type="PROSITE" id="PS50011"/>
    </source>
</evidence>
<keyword evidence="2 10" id="KW-0723">Serine/threonine-protein kinase</keyword>
<organism evidence="12 13">
    <name type="scientific">Smittium simulii</name>
    <dbReference type="NCBI Taxonomy" id="133385"/>
    <lineage>
        <taxon>Eukaryota</taxon>
        <taxon>Fungi</taxon>
        <taxon>Fungi incertae sedis</taxon>
        <taxon>Zoopagomycota</taxon>
        <taxon>Kickxellomycotina</taxon>
        <taxon>Harpellomycetes</taxon>
        <taxon>Harpellales</taxon>
        <taxon>Legeriomycetaceae</taxon>
        <taxon>Smittium</taxon>
    </lineage>
</organism>
<comment type="catalytic activity">
    <reaction evidence="8">
        <text>L-seryl-[protein] + ATP = O-phospho-L-seryl-[protein] + ADP + H(+)</text>
        <dbReference type="Rhea" id="RHEA:17989"/>
        <dbReference type="Rhea" id="RHEA-COMP:9863"/>
        <dbReference type="Rhea" id="RHEA-COMP:11604"/>
        <dbReference type="ChEBI" id="CHEBI:15378"/>
        <dbReference type="ChEBI" id="CHEBI:29999"/>
        <dbReference type="ChEBI" id="CHEBI:30616"/>
        <dbReference type="ChEBI" id="CHEBI:83421"/>
        <dbReference type="ChEBI" id="CHEBI:456216"/>
        <dbReference type="EC" id="2.7.11.1"/>
    </reaction>
</comment>
<dbReference type="STRING" id="133385.A0A2T9YKH6"/>
<comment type="similarity">
    <text evidence="10">Belongs to the protein kinase superfamily.</text>
</comment>
<dbReference type="InterPro" id="IPR017441">
    <property type="entry name" value="Protein_kinase_ATP_BS"/>
</dbReference>
<evidence type="ECO:0000256" key="7">
    <source>
        <dbReference type="ARBA" id="ARBA00047899"/>
    </source>
</evidence>
<dbReference type="GO" id="GO:0005737">
    <property type="term" value="C:cytoplasm"/>
    <property type="evidence" value="ECO:0007669"/>
    <property type="project" value="TreeGrafter"/>
</dbReference>
<protein>
    <recommendedName>
        <fullName evidence="1">non-specific serine/threonine protein kinase</fullName>
        <ecNumber evidence="1">2.7.11.1</ecNumber>
    </recommendedName>
</protein>
<dbReference type="Proteomes" id="UP000245383">
    <property type="component" value="Unassembled WGS sequence"/>
</dbReference>
<evidence type="ECO:0000256" key="9">
    <source>
        <dbReference type="PROSITE-ProRule" id="PRU10141"/>
    </source>
</evidence>
<comment type="caution">
    <text evidence="12">The sequence shown here is derived from an EMBL/GenBank/DDBJ whole genome shotgun (WGS) entry which is preliminary data.</text>
</comment>
<accession>A0A2T9YKH6</accession>
<dbReference type="SUPFAM" id="SSF56112">
    <property type="entry name" value="Protein kinase-like (PK-like)"/>
    <property type="match status" value="1"/>
</dbReference>
<dbReference type="InterPro" id="IPR011009">
    <property type="entry name" value="Kinase-like_dom_sf"/>
</dbReference>
<gene>
    <name evidence="12" type="ORF">BB561_003598</name>
</gene>
<evidence type="ECO:0000256" key="10">
    <source>
        <dbReference type="RuleBase" id="RU000304"/>
    </source>
</evidence>
<evidence type="ECO:0000256" key="3">
    <source>
        <dbReference type="ARBA" id="ARBA00022679"/>
    </source>
</evidence>
<dbReference type="EMBL" id="MBFR01000148">
    <property type="protein sequence ID" value="PVU92837.1"/>
    <property type="molecule type" value="Genomic_DNA"/>
</dbReference>
<dbReference type="PROSITE" id="PS00107">
    <property type="entry name" value="PROTEIN_KINASE_ATP"/>
    <property type="match status" value="1"/>
</dbReference>
<dbReference type="Pfam" id="PF00069">
    <property type="entry name" value="Pkinase"/>
    <property type="match status" value="1"/>
</dbReference>
<dbReference type="GO" id="GO:0005524">
    <property type="term" value="F:ATP binding"/>
    <property type="evidence" value="ECO:0007669"/>
    <property type="project" value="UniProtKB-UniRule"/>
</dbReference>
<evidence type="ECO:0000256" key="4">
    <source>
        <dbReference type="ARBA" id="ARBA00022741"/>
    </source>
</evidence>
<keyword evidence="13" id="KW-1185">Reference proteome</keyword>
<evidence type="ECO:0000256" key="8">
    <source>
        <dbReference type="ARBA" id="ARBA00048679"/>
    </source>
</evidence>
<keyword evidence="4 9" id="KW-0547">Nucleotide-binding</keyword>
<dbReference type="PROSITE" id="PS00108">
    <property type="entry name" value="PROTEIN_KINASE_ST"/>
    <property type="match status" value="1"/>
</dbReference>
<dbReference type="PANTHER" id="PTHR22983">
    <property type="entry name" value="PROTEIN KINASE RELATED"/>
    <property type="match status" value="1"/>
</dbReference>
<evidence type="ECO:0000256" key="2">
    <source>
        <dbReference type="ARBA" id="ARBA00022527"/>
    </source>
</evidence>
<dbReference type="EC" id="2.7.11.1" evidence="1"/>
<dbReference type="AlphaFoldDB" id="A0A2T9YKH6"/>
<keyword evidence="6 9" id="KW-0067">ATP-binding</keyword>
<feature type="domain" description="Protein kinase" evidence="11">
    <location>
        <begin position="11"/>
        <end position="255"/>
    </location>
</feature>
<keyword evidence="5" id="KW-0418">Kinase</keyword>
<dbReference type="PANTHER" id="PTHR22983:SF6">
    <property type="entry name" value="SERINE_THREONINE-PROTEIN KINASE 36"/>
    <property type="match status" value="1"/>
</dbReference>
<dbReference type="PROSITE" id="PS50011">
    <property type="entry name" value="PROTEIN_KINASE_DOM"/>
    <property type="match status" value="1"/>
</dbReference>
<sequence length="271" mass="31154">MLEECAELEQYTVFFQIGEGQYGTVYKALDKKTLEMVAIKVISKQNKSSADLEMFYKEISILLRLKHPHIIQLKQSFETVDNIYIITEYCKCDLLGYAIKRDFLKLEEVRMVALQLLSALKCIHSLGLIHHDIKTQNILVGVDGKLKLCDFGLAISLKNNNEITLINKVKDIYVANINYLHNIKWNVGVVLYELFVGKPPFDGLSAASLKEKITFGNVIWPKQIDNNLKDFLSKLLTVNATMRFSWEDLIFHEFLHSKTIESSLELSKKTF</sequence>
<dbReference type="InterPro" id="IPR000719">
    <property type="entry name" value="Prot_kinase_dom"/>
</dbReference>
<dbReference type="FunFam" id="1.10.510.10:FF:000571">
    <property type="entry name" value="Maternal embryonic leucine zipper kinase"/>
    <property type="match status" value="1"/>
</dbReference>
<feature type="binding site" evidence="9">
    <location>
        <position position="40"/>
    </location>
    <ligand>
        <name>ATP</name>
        <dbReference type="ChEBI" id="CHEBI:30616"/>
    </ligand>
</feature>
<evidence type="ECO:0000313" key="13">
    <source>
        <dbReference type="Proteomes" id="UP000245383"/>
    </source>
</evidence>
<dbReference type="Gene3D" id="1.10.510.10">
    <property type="entry name" value="Transferase(Phosphotransferase) domain 1"/>
    <property type="match status" value="1"/>
</dbReference>
<dbReference type="InterPro" id="IPR008271">
    <property type="entry name" value="Ser/Thr_kinase_AS"/>
</dbReference>
<dbReference type="OrthoDB" id="266718at2759"/>
<evidence type="ECO:0000256" key="1">
    <source>
        <dbReference type="ARBA" id="ARBA00012513"/>
    </source>
</evidence>
<dbReference type="FunFam" id="3.30.200.20:FF:000042">
    <property type="entry name" value="Aurora kinase A"/>
    <property type="match status" value="1"/>
</dbReference>
<evidence type="ECO:0000313" key="12">
    <source>
        <dbReference type="EMBL" id="PVU92837.1"/>
    </source>
</evidence>
<dbReference type="SMART" id="SM00220">
    <property type="entry name" value="S_TKc"/>
    <property type="match status" value="1"/>
</dbReference>
<comment type="catalytic activity">
    <reaction evidence="7">
        <text>L-threonyl-[protein] + ATP = O-phospho-L-threonyl-[protein] + ADP + H(+)</text>
        <dbReference type="Rhea" id="RHEA:46608"/>
        <dbReference type="Rhea" id="RHEA-COMP:11060"/>
        <dbReference type="Rhea" id="RHEA-COMP:11605"/>
        <dbReference type="ChEBI" id="CHEBI:15378"/>
        <dbReference type="ChEBI" id="CHEBI:30013"/>
        <dbReference type="ChEBI" id="CHEBI:30616"/>
        <dbReference type="ChEBI" id="CHEBI:61977"/>
        <dbReference type="ChEBI" id="CHEBI:456216"/>
        <dbReference type="EC" id="2.7.11.1"/>
    </reaction>
</comment>
<evidence type="ECO:0000256" key="5">
    <source>
        <dbReference type="ARBA" id="ARBA00022777"/>
    </source>
</evidence>
<keyword evidence="3" id="KW-0808">Transferase</keyword>
<evidence type="ECO:0000256" key="6">
    <source>
        <dbReference type="ARBA" id="ARBA00022840"/>
    </source>
</evidence>